<evidence type="ECO:0000313" key="2">
    <source>
        <dbReference type="EMBL" id="KAJ7368450.1"/>
    </source>
</evidence>
<feature type="region of interest" description="Disordered" evidence="1">
    <location>
        <begin position="209"/>
        <end position="241"/>
    </location>
</feature>
<protein>
    <submittedName>
        <fullName evidence="2">Uncharacterized protein</fullName>
    </submittedName>
</protein>
<reference evidence="2" key="1">
    <citation type="submission" date="2023-03" db="EMBL/GenBank/DDBJ databases">
        <title>Massive genome expansion in bonnet fungi (Mycena s.s.) driven by repeated elements and novel gene families across ecological guilds.</title>
        <authorList>
            <consortium name="Lawrence Berkeley National Laboratory"/>
            <person name="Harder C.B."/>
            <person name="Miyauchi S."/>
            <person name="Viragh M."/>
            <person name="Kuo A."/>
            <person name="Thoen E."/>
            <person name="Andreopoulos B."/>
            <person name="Lu D."/>
            <person name="Skrede I."/>
            <person name="Drula E."/>
            <person name="Henrissat B."/>
            <person name="Morin E."/>
            <person name="Kohler A."/>
            <person name="Barry K."/>
            <person name="LaButti K."/>
            <person name="Morin E."/>
            <person name="Salamov A."/>
            <person name="Lipzen A."/>
            <person name="Mereny Z."/>
            <person name="Hegedus B."/>
            <person name="Baldrian P."/>
            <person name="Stursova M."/>
            <person name="Weitz H."/>
            <person name="Taylor A."/>
            <person name="Grigoriev I.V."/>
            <person name="Nagy L.G."/>
            <person name="Martin F."/>
            <person name="Kauserud H."/>
        </authorList>
    </citation>
    <scope>NUCLEOTIDE SEQUENCE</scope>
    <source>
        <strain evidence="2">CBHHK002</strain>
    </source>
</reference>
<proteinExistence type="predicted"/>
<evidence type="ECO:0000256" key="1">
    <source>
        <dbReference type="SAM" id="MobiDB-lite"/>
    </source>
</evidence>
<feature type="compositionally biased region" description="Low complexity" evidence="1">
    <location>
        <begin position="479"/>
        <end position="490"/>
    </location>
</feature>
<evidence type="ECO:0000313" key="3">
    <source>
        <dbReference type="Proteomes" id="UP001218218"/>
    </source>
</evidence>
<dbReference type="AlphaFoldDB" id="A0AAD7AVA7"/>
<comment type="caution">
    <text evidence="2">The sequence shown here is derived from an EMBL/GenBank/DDBJ whole genome shotgun (WGS) entry which is preliminary data.</text>
</comment>
<accession>A0AAD7AVA7</accession>
<feature type="compositionally biased region" description="Low complexity" evidence="1">
    <location>
        <begin position="460"/>
        <end position="472"/>
    </location>
</feature>
<sequence length="629" mass="68564">MLLLCATTRQRVFYRHFLRKFPDMQNINIYGASRSIPDEVVEDSEPEREALRQAQRQERKRRKLAAMNGSATTTSKTSLTNVIFISDDSVPASPVVAASGDLLRLPRSPDFHKEHSAPAIPVAAASGTLLQLPQSPVNVIDISDSSTSISANIISLSSSPAGTNLNGTAADKTNTSGALLASLLNSGHSDDEEILPTLNLARFAFANSNPRPLRPQNSVESASSSDSQPKPAAKKTARSSSKGLAEEFSDAALSKLVKCVSCDLSWTARKTAAQKMVHIRSCARKNGLTDDTVRFLIKKELDNAPDQPGPSNRKGKAVLVPSPRTTLLEDIVREAGPKRKGKRKAVVDILKPVSETRENIRGNARMLLGPELLSDGDSFPVQTQAVTANKSAAAQENRATQAFGTSRLGQQYGFKSSLLGEPDSDGEPDLPPATQAFAPSKFGSRPAARGWGYESESEAESSAPEPDVPAAENPLDLPSSSAKELSLRSSPKTKKKKNTIAVAPTFPAMESDRDESESELNREPFLSTVMSRKPKKSQNSTRKTPTKRSRKKAVDEFDESWELALKDKILADHDLHLRILRYEPIHFDIFLKLAAATEVTGLLKLKLRIFLDKQAINFVGETTQRQKRR</sequence>
<dbReference type="EMBL" id="JARIHO010000001">
    <property type="protein sequence ID" value="KAJ7368450.1"/>
    <property type="molecule type" value="Genomic_DNA"/>
</dbReference>
<dbReference type="Proteomes" id="UP001218218">
    <property type="component" value="Unassembled WGS sequence"/>
</dbReference>
<feature type="region of interest" description="Disordered" evidence="1">
    <location>
        <begin position="415"/>
        <end position="551"/>
    </location>
</feature>
<organism evidence="2 3">
    <name type="scientific">Mycena albidolilacea</name>
    <dbReference type="NCBI Taxonomy" id="1033008"/>
    <lineage>
        <taxon>Eukaryota</taxon>
        <taxon>Fungi</taxon>
        <taxon>Dikarya</taxon>
        <taxon>Basidiomycota</taxon>
        <taxon>Agaricomycotina</taxon>
        <taxon>Agaricomycetes</taxon>
        <taxon>Agaricomycetidae</taxon>
        <taxon>Agaricales</taxon>
        <taxon>Marasmiineae</taxon>
        <taxon>Mycenaceae</taxon>
        <taxon>Mycena</taxon>
    </lineage>
</organism>
<gene>
    <name evidence="2" type="ORF">DFH08DRAFT_947363</name>
</gene>
<feature type="compositionally biased region" description="Polar residues" evidence="1">
    <location>
        <begin position="209"/>
        <end position="228"/>
    </location>
</feature>
<keyword evidence="3" id="KW-1185">Reference proteome</keyword>
<name>A0AAD7AVA7_9AGAR</name>